<evidence type="ECO:0008006" key="3">
    <source>
        <dbReference type="Google" id="ProtNLM"/>
    </source>
</evidence>
<dbReference type="Pfam" id="PF13489">
    <property type="entry name" value="Methyltransf_23"/>
    <property type="match status" value="1"/>
</dbReference>
<dbReference type="AlphaFoldDB" id="A0A255Z6V7"/>
<proteinExistence type="predicted"/>
<reference evidence="1 2" key="1">
    <citation type="submission" date="2017-07" db="EMBL/GenBank/DDBJ databases">
        <title>Niveispirillum cyanobacteriorum sp. nov., isolated from cyanobacterial aggregates in a eutrophic lake.</title>
        <authorList>
            <person name="Cai H."/>
        </authorList>
    </citation>
    <scope>NUCLEOTIDE SEQUENCE [LARGE SCALE GENOMIC DNA]</scope>
    <source>
        <strain evidence="2">TH1-14</strain>
    </source>
</reference>
<dbReference type="OrthoDB" id="210346at2"/>
<organism evidence="1 2">
    <name type="scientific">Niveispirillum lacus</name>
    <dbReference type="NCBI Taxonomy" id="1981099"/>
    <lineage>
        <taxon>Bacteria</taxon>
        <taxon>Pseudomonadati</taxon>
        <taxon>Pseudomonadota</taxon>
        <taxon>Alphaproteobacteria</taxon>
        <taxon>Rhodospirillales</taxon>
        <taxon>Azospirillaceae</taxon>
        <taxon>Niveispirillum</taxon>
    </lineage>
</organism>
<dbReference type="RefSeq" id="WP_094453256.1">
    <property type="nucleotide sequence ID" value="NZ_NOXU01000017.1"/>
</dbReference>
<dbReference type="SUPFAM" id="SSF53335">
    <property type="entry name" value="S-adenosyl-L-methionine-dependent methyltransferases"/>
    <property type="match status" value="1"/>
</dbReference>
<dbReference type="EMBL" id="NOXU01000017">
    <property type="protein sequence ID" value="OYQ37162.1"/>
    <property type="molecule type" value="Genomic_DNA"/>
</dbReference>
<dbReference type="Gene3D" id="3.40.50.150">
    <property type="entry name" value="Vaccinia Virus protein VP39"/>
    <property type="match status" value="1"/>
</dbReference>
<dbReference type="InterPro" id="IPR029063">
    <property type="entry name" value="SAM-dependent_MTases_sf"/>
</dbReference>
<dbReference type="Proteomes" id="UP000216998">
    <property type="component" value="Unassembled WGS sequence"/>
</dbReference>
<protein>
    <recommendedName>
        <fullName evidence="3">Methyltransferase type 11 domain-containing protein</fullName>
    </recommendedName>
</protein>
<sequence length="214" mass="24330">MLTGLKRLLNPRYNWLPPAARASIHTVLDIGGTGIDSHLAARYLPRCRFTALNIIEPDSMAPGAEFLRTDLDREGLSTVQGRRFDYVICSHTIEHLVKGTDLLTEMAALVADGGYLYLEWPSERSQRFPLRGRGLNFHDDPTHVTLISLEKAVASLEMAGLFILSAGPRRNRWRQVLAPLLLPRSWVKHGRFVLYDFWDWTGYADHICARRPHT</sequence>
<dbReference type="CDD" id="cd02440">
    <property type="entry name" value="AdoMet_MTases"/>
    <property type="match status" value="1"/>
</dbReference>
<accession>A0A255Z6V7</accession>
<evidence type="ECO:0000313" key="2">
    <source>
        <dbReference type="Proteomes" id="UP000216998"/>
    </source>
</evidence>
<name>A0A255Z6V7_9PROT</name>
<keyword evidence="2" id="KW-1185">Reference proteome</keyword>
<gene>
    <name evidence="1" type="ORF">CHU95_02105</name>
</gene>
<evidence type="ECO:0000313" key="1">
    <source>
        <dbReference type="EMBL" id="OYQ37162.1"/>
    </source>
</evidence>
<comment type="caution">
    <text evidence="1">The sequence shown here is derived from an EMBL/GenBank/DDBJ whole genome shotgun (WGS) entry which is preliminary data.</text>
</comment>